<feature type="binding site" evidence="7">
    <location>
        <position position="37"/>
    </location>
    <ligand>
        <name>UDP-N-acetyl-alpha-D-muramoyl-L-alanyl-D-glutamate</name>
        <dbReference type="ChEBI" id="CHEBI:83900"/>
    </ligand>
</feature>
<evidence type="ECO:0000256" key="4">
    <source>
        <dbReference type="ARBA" id="ARBA00022984"/>
    </source>
</evidence>
<feature type="binding site" evidence="7">
    <location>
        <begin position="421"/>
        <end position="424"/>
    </location>
    <ligand>
        <name>meso-2,6-diaminopimelate</name>
        <dbReference type="ChEBI" id="CHEBI:57791"/>
    </ligand>
</feature>
<evidence type="ECO:0000256" key="5">
    <source>
        <dbReference type="ARBA" id="ARBA00023306"/>
    </source>
</evidence>
<evidence type="ECO:0000256" key="3">
    <source>
        <dbReference type="ARBA" id="ARBA00022960"/>
    </source>
</evidence>
<evidence type="ECO:0000256" key="1">
    <source>
        <dbReference type="ARBA" id="ARBA00005898"/>
    </source>
</evidence>
<dbReference type="STRING" id="1122198.SAMN02745729_11462"/>
<dbReference type="Pfam" id="PF08245">
    <property type="entry name" value="Mur_ligase_M"/>
    <property type="match status" value="1"/>
</dbReference>
<dbReference type="Gene3D" id="3.90.190.20">
    <property type="entry name" value="Mur ligase, C-terminal domain"/>
    <property type="match status" value="1"/>
</dbReference>
<feature type="short sequence motif" description="Meso-diaminopimelate recognition motif" evidence="7">
    <location>
        <begin position="421"/>
        <end position="424"/>
    </location>
</feature>
<comment type="catalytic activity">
    <reaction evidence="7">
        <text>UDP-N-acetyl-alpha-D-muramoyl-L-alanyl-D-glutamate + meso-2,6-diaminopimelate + ATP = UDP-N-acetyl-alpha-D-muramoyl-L-alanyl-gamma-D-glutamyl-meso-2,6-diaminopimelate + ADP + phosphate + H(+)</text>
        <dbReference type="Rhea" id="RHEA:23676"/>
        <dbReference type="ChEBI" id="CHEBI:15378"/>
        <dbReference type="ChEBI" id="CHEBI:30616"/>
        <dbReference type="ChEBI" id="CHEBI:43474"/>
        <dbReference type="ChEBI" id="CHEBI:57791"/>
        <dbReference type="ChEBI" id="CHEBI:83900"/>
        <dbReference type="ChEBI" id="CHEBI:83905"/>
        <dbReference type="ChEBI" id="CHEBI:456216"/>
        <dbReference type="EC" id="6.3.2.13"/>
    </reaction>
</comment>
<keyword evidence="3 7" id="KW-0133">Cell shape</keyword>
<evidence type="ECO:0000256" key="2">
    <source>
        <dbReference type="ARBA" id="ARBA00022618"/>
    </source>
</evidence>
<evidence type="ECO:0000313" key="13">
    <source>
        <dbReference type="Proteomes" id="UP000242469"/>
    </source>
</evidence>
<dbReference type="InterPro" id="IPR036615">
    <property type="entry name" value="Mur_ligase_C_dom_sf"/>
</dbReference>
<dbReference type="Pfam" id="PF02875">
    <property type="entry name" value="Mur_ligase_C"/>
    <property type="match status" value="1"/>
</dbReference>
<dbReference type="SUPFAM" id="SSF53244">
    <property type="entry name" value="MurD-like peptide ligases, peptide-binding domain"/>
    <property type="match status" value="1"/>
</dbReference>
<comment type="similarity">
    <text evidence="1 7">Belongs to the MurCDEF family. MurE subfamily.</text>
</comment>
<organism evidence="12 13">
    <name type="scientific">Marinobacterium iners DSM 11526</name>
    <dbReference type="NCBI Taxonomy" id="1122198"/>
    <lineage>
        <taxon>Bacteria</taxon>
        <taxon>Pseudomonadati</taxon>
        <taxon>Pseudomonadota</taxon>
        <taxon>Gammaproteobacteria</taxon>
        <taxon>Oceanospirillales</taxon>
        <taxon>Oceanospirillaceae</taxon>
        <taxon>Marinobacterium</taxon>
    </lineage>
</organism>
<keyword evidence="7" id="KW-0460">Magnesium</keyword>
<dbReference type="GO" id="GO:0005737">
    <property type="term" value="C:cytoplasm"/>
    <property type="evidence" value="ECO:0007669"/>
    <property type="project" value="UniProtKB-SubCell"/>
</dbReference>
<dbReference type="UniPathway" id="UPA00219"/>
<dbReference type="GO" id="GO:0005524">
    <property type="term" value="F:ATP binding"/>
    <property type="evidence" value="ECO:0007669"/>
    <property type="project" value="UniProtKB-UniRule"/>
</dbReference>
<comment type="cofactor">
    <cofactor evidence="7">
        <name>Mg(2+)</name>
        <dbReference type="ChEBI" id="CHEBI:18420"/>
    </cofactor>
</comment>
<dbReference type="Gene3D" id="3.40.1390.10">
    <property type="entry name" value="MurE/MurF, N-terminal domain"/>
    <property type="match status" value="1"/>
</dbReference>
<dbReference type="InterPro" id="IPR005761">
    <property type="entry name" value="UDP-N-AcMur-Glu-dNH2Pim_ligase"/>
</dbReference>
<comment type="caution">
    <text evidence="7">Lacks conserved residue(s) required for the propagation of feature annotation.</text>
</comment>
<dbReference type="HAMAP" id="MF_00208">
    <property type="entry name" value="MurE"/>
    <property type="match status" value="1"/>
</dbReference>
<feature type="binding site" evidence="7">
    <location>
        <begin position="164"/>
        <end position="165"/>
    </location>
    <ligand>
        <name>UDP-N-acetyl-alpha-D-muramoyl-L-alanyl-D-glutamate</name>
        <dbReference type="ChEBI" id="CHEBI:83900"/>
    </ligand>
</feature>
<dbReference type="GO" id="GO:0000287">
    <property type="term" value="F:magnesium ion binding"/>
    <property type="evidence" value="ECO:0007669"/>
    <property type="project" value="UniProtKB-UniRule"/>
</dbReference>
<dbReference type="Gene3D" id="3.40.1190.10">
    <property type="entry name" value="Mur-like, catalytic domain"/>
    <property type="match status" value="1"/>
</dbReference>
<feature type="binding site" evidence="7">
    <location>
        <position position="472"/>
    </location>
    <ligand>
        <name>meso-2,6-diaminopimelate</name>
        <dbReference type="ChEBI" id="CHEBI:57791"/>
    </ligand>
</feature>
<keyword evidence="13" id="KW-1185">Reference proteome</keyword>
<evidence type="ECO:0000259" key="10">
    <source>
        <dbReference type="Pfam" id="PF02875"/>
    </source>
</evidence>
<keyword evidence="7" id="KW-0067">ATP-binding</keyword>
<evidence type="ECO:0000256" key="7">
    <source>
        <dbReference type="HAMAP-Rule" id="MF_00208"/>
    </source>
</evidence>
<dbReference type="GO" id="GO:0009252">
    <property type="term" value="P:peptidoglycan biosynthetic process"/>
    <property type="evidence" value="ECO:0007669"/>
    <property type="project" value="UniProtKB-UniRule"/>
</dbReference>
<keyword evidence="5 7" id="KW-0131">Cell cycle</keyword>
<dbReference type="RefSeq" id="WP_091827414.1">
    <property type="nucleotide sequence ID" value="NZ_FNRJ01000014.1"/>
</dbReference>
<dbReference type="PANTHER" id="PTHR23135:SF4">
    <property type="entry name" value="UDP-N-ACETYLMURAMOYL-L-ALANYL-D-GLUTAMATE--2,6-DIAMINOPIMELATE LIGASE MURE HOMOLOG, CHLOROPLASTIC"/>
    <property type="match status" value="1"/>
</dbReference>
<dbReference type="AlphaFoldDB" id="A0A1H4G8N8"/>
<feature type="domain" description="Mur ligase N-terminal catalytic" evidence="9">
    <location>
        <begin position="30"/>
        <end position="108"/>
    </location>
</feature>
<dbReference type="Pfam" id="PF01225">
    <property type="entry name" value="Mur_ligase"/>
    <property type="match status" value="1"/>
</dbReference>
<evidence type="ECO:0000313" key="12">
    <source>
        <dbReference type="EMBL" id="SEB05062.1"/>
    </source>
</evidence>
<dbReference type="EC" id="6.3.2.13" evidence="7"/>
<feature type="binding site" evidence="7">
    <location>
        <begin position="122"/>
        <end position="128"/>
    </location>
    <ligand>
        <name>ATP</name>
        <dbReference type="ChEBI" id="CHEBI:30616"/>
    </ligand>
</feature>
<keyword evidence="7 12" id="KW-0436">Ligase</keyword>
<dbReference type="EMBL" id="FNRJ01000014">
    <property type="protein sequence ID" value="SEB05062.1"/>
    <property type="molecule type" value="Genomic_DNA"/>
</dbReference>
<keyword evidence="7" id="KW-0547">Nucleotide-binding</keyword>
<keyword evidence="6 7" id="KW-0961">Cell wall biogenesis/degradation</keyword>
<keyword evidence="7" id="KW-0963">Cytoplasm</keyword>
<name>A0A1H4G8N8_9GAMM</name>
<feature type="domain" description="Mur ligase C-terminal" evidence="10">
    <location>
        <begin position="345"/>
        <end position="474"/>
    </location>
</feature>
<dbReference type="NCBIfam" id="NF001124">
    <property type="entry name" value="PRK00139.1-2"/>
    <property type="match status" value="1"/>
</dbReference>
<dbReference type="InterPro" id="IPR013221">
    <property type="entry name" value="Mur_ligase_cen"/>
</dbReference>
<dbReference type="SUPFAM" id="SSF53623">
    <property type="entry name" value="MurD-like peptide ligases, catalytic domain"/>
    <property type="match status" value="1"/>
</dbReference>
<gene>
    <name evidence="7" type="primary">murE</name>
    <name evidence="12" type="ORF">SAMN02745729_11462</name>
</gene>
<comment type="pathway">
    <text evidence="7 8">Cell wall biogenesis; peptidoglycan biosynthesis.</text>
</comment>
<dbReference type="InterPro" id="IPR036565">
    <property type="entry name" value="Mur-like_cat_sf"/>
</dbReference>
<dbReference type="OrthoDB" id="9800958at2"/>
<dbReference type="SUPFAM" id="SSF63418">
    <property type="entry name" value="MurE/MurF N-terminal domain"/>
    <property type="match status" value="1"/>
</dbReference>
<keyword evidence="2 7" id="KW-0132">Cell division</keyword>
<evidence type="ECO:0000256" key="6">
    <source>
        <dbReference type="ARBA" id="ARBA00023316"/>
    </source>
</evidence>
<dbReference type="GO" id="GO:0008360">
    <property type="term" value="P:regulation of cell shape"/>
    <property type="evidence" value="ECO:0007669"/>
    <property type="project" value="UniProtKB-KW"/>
</dbReference>
<evidence type="ECO:0000256" key="8">
    <source>
        <dbReference type="RuleBase" id="RU004135"/>
    </source>
</evidence>
<dbReference type="Proteomes" id="UP000242469">
    <property type="component" value="Unassembled WGS sequence"/>
</dbReference>
<dbReference type="GO" id="GO:0008765">
    <property type="term" value="F:UDP-N-acetylmuramoylalanyl-D-glutamate-2,6-diaminopimelate ligase activity"/>
    <property type="evidence" value="ECO:0007669"/>
    <property type="project" value="UniProtKB-UniRule"/>
</dbReference>
<feature type="binding site" evidence="7">
    <location>
        <position position="197"/>
    </location>
    <ligand>
        <name>UDP-N-acetyl-alpha-D-muramoyl-L-alanyl-D-glutamate</name>
        <dbReference type="ChEBI" id="CHEBI:83900"/>
    </ligand>
</feature>
<dbReference type="NCBIfam" id="NF001126">
    <property type="entry name" value="PRK00139.1-4"/>
    <property type="match status" value="1"/>
</dbReference>
<sequence>MNQYSQSLLTLLPQACATLAALPSDRSVNVSGLALDSRRVKPGDLFFARAGINHRGADFIADAVKQGAVAVMVQHGVLDSAERAEVSVPLLEVDNLDQVIGQVASRFHDRPSRHLKVVGITGTNGKTSCSSYLAQALESLGHRCAVIGTLGNGFVDDLQPATHTTPDPIALQALLAQFRLQGAEYVVMEVSSHALDQKRVSGVHFTAAAFTNLTRDHLDYHGDMARYGDAKARLFADYAPPLQAINLDDVFGRTLFDRQASESSCVLGFGSVEPGVDVAAGQLEFDASGCRFELTTPQGHQRVHSALLGSFNVSNLLLSATLLQLMGFNLEQIASALGAVRPVAGRMECLPQAEGQPLVVVDYAHTPDALAQALQALRLHQPGSGHLWCVFGCGGDRDRGKRPEMGAVAAKLADRLVLTSDNPRSEPPEQIIREVMAGVPATARLHVEQDRAAAIRWAVSHAGPGDLVLIAGKGHENYQEIDGTRHPFSDHEHALRVLKQGADV</sequence>
<protein>
    <recommendedName>
        <fullName evidence="7">UDP-N-acetylmuramoyl-L-alanyl-D-glutamate--2,6-diaminopimelate ligase</fullName>
        <ecNumber evidence="7">6.3.2.13</ecNumber>
    </recommendedName>
    <alternativeName>
        <fullName evidence="7">Meso-A2pm-adding enzyme</fullName>
    </alternativeName>
    <alternativeName>
        <fullName evidence="7">Meso-diaminopimelate-adding enzyme</fullName>
    </alternativeName>
    <alternativeName>
        <fullName evidence="7">UDP-MurNAc-L-Ala-D-Glu:meso-diaminopimelate ligase</fullName>
    </alternativeName>
    <alternativeName>
        <fullName evidence="7">UDP-MurNAc-tripeptide synthetase</fullName>
    </alternativeName>
    <alternativeName>
        <fullName evidence="7">UDP-N-acetylmuramyl-tripeptide synthetase</fullName>
    </alternativeName>
</protein>
<dbReference type="InterPro" id="IPR004101">
    <property type="entry name" value="Mur_ligase_C"/>
</dbReference>
<comment type="subcellular location">
    <subcellularLocation>
        <location evidence="7 8">Cytoplasm</location>
    </subcellularLocation>
</comment>
<feature type="modified residue" description="N6-carboxylysine" evidence="7">
    <location>
        <position position="231"/>
    </location>
</feature>
<feature type="domain" description="Mur ligase central" evidence="11">
    <location>
        <begin position="120"/>
        <end position="322"/>
    </location>
</feature>
<dbReference type="PANTHER" id="PTHR23135">
    <property type="entry name" value="MUR LIGASE FAMILY MEMBER"/>
    <property type="match status" value="1"/>
</dbReference>
<dbReference type="InterPro" id="IPR000713">
    <property type="entry name" value="Mur_ligase_N"/>
</dbReference>
<evidence type="ECO:0000259" key="11">
    <source>
        <dbReference type="Pfam" id="PF08245"/>
    </source>
</evidence>
<accession>A0A1H4G8N8</accession>
<comment type="function">
    <text evidence="7">Catalyzes the addition of meso-diaminopimelic acid to the nucleotide precursor UDP-N-acetylmuramoyl-L-alanyl-D-glutamate (UMAG) in the biosynthesis of bacterial cell-wall peptidoglycan.</text>
</comment>
<feature type="binding site" evidence="7">
    <location>
        <position position="199"/>
    </location>
    <ligand>
        <name>UDP-N-acetyl-alpha-D-muramoyl-L-alanyl-D-glutamate</name>
        <dbReference type="ChEBI" id="CHEBI:83900"/>
    </ligand>
</feature>
<dbReference type="InterPro" id="IPR035911">
    <property type="entry name" value="MurE/MurF_N"/>
</dbReference>
<keyword evidence="4 7" id="KW-0573">Peptidoglycan synthesis</keyword>
<feature type="binding site" evidence="7">
    <location>
        <position position="397"/>
    </location>
    <ligand>
        <name>meso-2,6-diaminopimelate</name>
        <dbReference type="ChEBI" id="CHEBI:57791"/>
    </ligand>
</feature>
<feature type="binding site" evidence="7">
    <location>
        <position position="35"/>
    </location>
    <ligand>
        <name>UDP-N-acetyl-alpha-D-muramoyl-L-alanyl-D-glutamate</name>
        <dbReference type="ChEBI" id="CHEBI:83900"/>
    </ligand>
</feature>
<proteinExistence type="inferred from homology"/>
<dbReference type="GO" id="GO:0051301">
    <property type="term" value="P:cell division"/>
    <property type="evidence" value="ECO:0007669"/>
    <property type="project" value="UniProtKB-KW"/>
</dbReference>
<evidence type="ECO:0000259" key="9">
    <source>
        <dbReference type="Pfam" id="PF01225"/>
    </source>
</evidence>
<feature type="binding site" evidence="7">
    <location>
        <position position="191"/>
    </location>
    <ligand>
        <name>UDP-N-acetyl-alpha-D-muramoyl-L-alanyl-D-glutamate</name>
        <dbReference type="ChEBI" id="CHEBI:83900"/>
    </ligand>
</feature>
<comment type="PTM">
    <text evidence="7">Carboxylation is probably crucial for Mg(2+) binding and, consequently, for the gamma-phosphate positioning of ATP.</text>
</comment>
<feature type="binding site" evidence="7">
    <location>
        <position position="476"/>
    </location>
    <ligand>
        <name>meso-2,6-diaminopimelate</name>
        <dbReference type="ChEBI" id="CHEBI:57791"/>
    </ligand>
</feature>
<reference evidence="13" key="1">
    <citation type="submission" date="2016-10" db="EMBL/GenBank/DDBJ databases">
        <authorList>
            <person name="Varghese N."/>
            <person name="Submissions S."/>
        </authorList>
    </citation>
    <scope>NUCLEOTIDE SEQUENCE [LARGE SCALE GENOMIC DNA]</scope>
    <source>
        <strain evidence="13">DSM 11526</strain>
    </source>
</reference>
<dbReference type="NCBIfam" id="TIGR01085">
    <property type="entry name" value="murE"/>
    <property type="match status" value="1"/>
</dbReference>
<dbReference type="GO" id="GO:0071555">
    <property type="term" value="P:cell wall organization"/>
    <property type="evidence" value="ECO:0007669"/>
    <property type="project" value="UniProtKB-KW"/>
</dbReference>